<keyword evidence="3" id="KW-0479">Metal-binding</keyword>
<evidence type="ECO:0000256" key="2">
    <source>
        <dbReference type="ARBA" id="ARBA00001946"/>
    </source>
</evidence>
<proteinExistence type="predicted"/>
<evidence type="ECO:0000256" key="1">
    <source>
        <dbReference type="ARBA" id="ARBA00001936"/>
    </source>
</evidence>
<evidence type="ECO:0000313" key="9">
    <source>
        <dbReference type="EMBL" id="KAK9270852.1"/>
    </source>
</evidence>
<evidence type="ECO:0000259" key="8">
    <source>
        <dbReference type="PROSITE" id="PS51746"/>
    </source>
</evidence>
<dbReference type="AlphaFoldDB" id="A0AAP0R5G5"/>
<organism evidence="9 10">
    <name type="scientific">Liquidambar formosana</name>
    <name type="common">Formosan gum</name>
    <dbReference type="NCBI Taxonomy" id="63359"/>
    <lineage>
        <taxon>Eukaryota</taxon>
        <taxon>Viridiplantae</taxon>
        <taxon>Streptophyta</taxon>
        <taxon>Embryophyta</taxon>
        <taxon>Tracheophyta</taxon>
        <taxon>Spermatophyta</taxon>
        <taxon>Magnoliopsida</taxon>
        <taxon>eudicotyledons</taxon>
        <taxon>Gunneridae</taxon>
        <taxon>Pentapetalae</taxon>
        <taxon>Saxifragales</taxon>
        <taxon>Altingiaceae</taxon>
        <taxon>Liquidambar</taxon>
    </lineage>
</organism>
<comment type="caution">
    <text evidence="9">The sequence shown here is derived from an EMBL/GenBank/DDBJ whole genome shotgun (WGS) entry which is preliminary data.</text>
</comment>
<dbReference type="SMART" id="SM00331">
    <property type="entry name" value="PP2C_SIG"/>
    <property type="match status" value="1"/>
</dbReference>
<dbReference type="FunFam" id="3.60.40.10:FF:000079">
    <property type="entry name" value="Probable protein phosphatase 2C 74"/>
    <property type="match status" value="1"/>
</dbReference>
<keyword evidence="7" id="KW-0812">Transmembrane</keyword>
<keyword evidence="5" id="KW-0460">Magnesium</keyword>
<keyword evidence="6" id="KW-0464">Manganese</keyword>
<dbReference type="InterPro" id="IPR001932">
    <property type="entry name" value="PPM-type_phosphatase-like_dom"/>
</dbReference>
<evidence type="ECO:0000256" key="5">
    <source>
        <dbReference type="ARBA" id="ARBA00022842"/>
    </source>
</evidence>
<dbReference type="InterPro" id="IPR015655">
    <property type="entry name" value="PP2C"/>
</dbReference>
<comment type="cofactor">
    <cofactor evidence="2">
        <name>Mg(2+)</name>
        <dbReference type="ChEBI" id="CHEBI:18420"/>
    </cofactor>
</comment>
<dbReference type="EMBL" id="JBBPBK010000014">
    <property type="protein sequence ID" value="KAK9270852.1"/>
    <property type="molecule type" value="Genomic_DNA"/>
</dbReference>
<evidence type="ECO:0000256" key="6">
    <source>
        <dbReference type="ARBA" id="ARBA00023211"/>
    </source>
</evidence>
<dbReference type="SMART" id="SM00332">
    <property type="entry name" value="PP2Cc"/>
    <property type="match status" value="1"/>
</dbReference>
<dbReference type="GO" id="GO:0046872">
    <property type="term" value="F:metal ion binding"/>
    <property type="evidence" value="ECO:0007669"/>
    <property type="project" value="UniProtKB-KW"/>
</dbReference>
<keyword evidence="10" id="KW-1185">Reference proteome</keyword>
<dbReference type="Proteomes" id="UP001415857">
    <property type="component" value="Unassembled WGS sequence"/>
</dbReference>
<gene>
    <name evidence="9" type="ORF">L1049_026438</name>
</gene>
<evidence type="ECO:0000256" key="7">
    <source>
        <dbReference type="SAM" id="Phobius"/>
    </source>
</evidence>
<comment type="cofactor">
    <cofactor evidence="1">
        <name>Mn(2+)</name>
        <dbReference type="ChEBI" id="CHEBI:29035"/>
    </cofactor>
</comment>
<name>A0AAP0R5G5_LIQFO</name>
<keyword evidence="7" id="KW-1133">Transmembrane helix</keyword>
<dbReference type="PANTHER" id="PTHR47992">
    <property type="entry name" value="PROTEIN PHOSPHATASE"/>
    <property type="match status" value="1"/>
</dbReference>
<keyword evidence="4" id="KW-0378">Hydrolase</keyword>
<evidence type="ECO:0000256" key="4">
    <source>
        <dbReference type="ARBA" id="ARBA00022801"/>
    </source>
</evidence>
<evidence type="ECO:0000256" key="3">
    <source>
        <dbReference type="ARBA" id="ARBA00022723"/>
    </source>
</evidence>
<dbReference type="GO" id="GO:0004722">
    <property type="term" value="F:protein serine/threonine phosphatase activity"/>
    <property type="evidence" value="ECO:0007669"/>
    <property type="project" value="InterPro"/>
</dbReference>
<reference evidence="9 10" key="1">
    <citation type="journal article" date="2024" name="Plant J.">
        <title>Genome sequences and population genomics reveal climatic adaptation and genomic divergence between two closely related sweetgum species.</title>
        <authorList>
            <person name="Xu W.Q."/>
            <person name="Ren C.Q."/>
            <person name="Zhang X.Y."/>
            <person name="Comes H.P."/>
            <person name="Liu X.H."/>
            <person name="Li Y.G."/>
            <person name="Kettle C.J."/>
            <person name="Jalonen R."/>
            <person name="Gaisberger H."/>
            <person name="Ma Y.Z."/>
            <person name="Qiu Y.X."/>
        </authorList>
    </citation>
    <scope>NUCLEOTIDE SEQUENCE [LARGE SCALE GENOMIC DNA]</scope>
    <source>
        <strain evidence="9">Hangzhou</strain>
    </source>
</reference>
<feature type="transmembrane region" description="Helical" evidence="7">
    <location>
        <begin position="6"/>
        <end position="24"/>
    </location>
</feature>
<protein>
    <recommendedName>
        <fullName evidence="8">PPM-type phosphatase domain-containing protein</fullName>
    </recommendedName>
</protein>
<dbReference type="Gene3D" id="3.60.40.10">
    <property type="entry name" value="PPM-type phosphatase domain"/>
    <property type="match status" value="1"/>
</dbReference>
<dbReference type="Pfam" id="PF00481">
    <property type="entry name" value="PP2C"/>
    <property type="match status" value="1"/>
</dbReference>
<feature type="domain" description="PPM-type phosphatase" evidence="8">
    <location>
        <begin position="205"/>
        <end position="452"/>
    </location>
</feature>
<evidence type="ECO:0000313" key="10">
    <source>
        <dbReference type="Proteomes" id="UP001415857"/>
    </source>
</evidence>
<dbReference type="InterPro" id="IPR036457">
    <property type="entry name" value="PPM-type-like_dom_sf"/>
</dbReference>
<accession>A0AAP0R5G5</accession>
<keyword evidence="7" id="KW-0472">Membrane</keyword>
<dbReference type="PROSITE" id="PS51746">
    <property type="entry name" value="PPM_2"/>
    <property type="match status" value="1"/>
</dbReference>
<dbReference type="SUPFAM" id="SSF81606">
    <property type="entry name" value="PP2C-like"/>
    <property type="match status" value="1"/>
</dbReference>
<sequence length="460" mass="51090">MIDIQDFIWGFSIISLLLYFIRGLGKSIRMALSLDPPPSSSPPPPPLPWVGRLFVGLGGRSMGSNNQTISDSLINGQAFAHQEYPRNNLHGMMCQEENIMQKKETCCEAKEKVLHDKYQQDNSCILEDQRRQVVQEKGIQDEWPQENSGILVSQESDSASGVKGFGMLRKRPARLVVPLFCPALEFGEKGIRDLENKEFEVEGTNFFLASKKGRRDIMEDRYEAMVDILGDPKQAFFAVIDGHGGCPAADYVAKNLGKNIVKTLGNVVKAEDELEQAIRGGYSVTDKEFLNQGVSSGACASSVLLKDGELHVANVGDCRVVLSRKGVAYTLTNDHRLTREDERSRIESSGGFVHCRNGVWRVHGSLAISRAIGDQHLKKWIISEPEIKKLRLSSDCDFLIMASDGLWDKVNDQEAVDVVSRDKNSIESCKKLVDMSSSRGNMDDITVMVINLQKFMASGD</sequence>
<dbReference type="CDD" id="cd00143">
    <property type="entry name" value="PP2Cc"/>
    <property type="match status" value="1"/>
</dbReference>